<dbReference type="EMBL" id="AP029612">
    <property type="protein sequence ID" value="BFG70888.1"/>
    <property type="molecule type" value="Genomic_DNA"/>
</dbReference>
<dbReference type="RefSeq" id="WP_353548526.1">
    <property type="nucleotide sequence ID" value="NZ_AP029612.1"/>
</dbReference>
<reference evidence="1" key="1">
    <citation type="submission" date="2024-02" db="EMBL/GenBank/DDBJ databases">
        <title>Sediminibacterium planktonica sp. nov. and Sediminibacterium longus sp. nov., isolated from surface lake and river water.</title>
        <authorList>
            <person name="Watanabe K."/>
            <person name="Takemine S."/>
            <person name="Ishii Y."/>
            <person name="Ogata Y."/>
            <person name="Shindo C."/>
            <person name="Suda W."/>
        </authorList>
    </citation>
    <scope>NUCLEOTIDE SEQUENCE</scope>
    <source>
        <strain evidence="1">KACHI17</strain>
    </source>
</reference>
<dbReference type="PANTHER" id="PTHR43224">
    <property type="entry name" value="AMIDINOTRANSFERASE"/>
    <property type="match status" value="1"/>
</dbReference>
<gene>
    <name evidence="1" type="ORF">KACHI17_17690</name>
</gene>
<name>A0AAT9GJX1_9BACT</name>
<accession>A0AAT9GJX1</accession>
<proteinExistence type="predicted"/>
<sequence length="281" mass="31503">MATPAELVLMVRPTENADKGVLQDFDALHTAFKKHDVQAVVFEQDMDSSIDAIFPSCWLTTLPDGTVAVLPMYRRERRQEKRDDVLEYLRKYFLVNDIEDWSEFEVDGFFLEGTASMVMDHENKLIYACMSQRTHTAMLEKFAAAHRYKAITFYATDTAGKFLLHTNRLLCLGNDFALLCEDAFVDDMDLMAVKQLLLSTGYRIIPFSHDQLEAFMGNAFCCTNAKGETLLFLSETALLTTEQRTAINASATIVKVPLNAIEQLGGASISSIVTPVFIPVA</sequence>
<protein>
    <submittedName>
        <fullName evidence="1">Arginine deiminase-related protein</fullName>
    </submittedName>
</protein>
<evidence type="ECO:0000313" key="1">
    <source>
        <dbReference type="EMBL" id="BFG70888.1"/>
    </source>
</evidence>
<dbReference type="PANTHER" id="PTHR43224:SF1">
    <property type="entry name" value="AMIDINOTRANSFERASE"/>
    <property type="match status" value="1"/>
</dbReference>
<dbReference type="AlphaFoldDB" id="A0AAT9GJX1"/>
<organism evidence="1">
    <name type="scientific">Sediminibacterium sp. KACHI17</name>
    <dbReference type="NCBI Taxonomy" id="1751071"/>
    <lineage>
        <taxon>Bacteria</taxon>
        <taxon>Pseudomonadati</taxon>
        <taxon>Bacteroidota</taxon>
        <taxon>Chitinophagia</taxon>
        <taxon>Chitinophagales</taxon>
        <taxon>Chitinophagaceae</taxon>
        <taxon>Sediminibacterium</taxon>
    </lineage>
</organism>
<dbReference type="InterPro" id="IPR014541">
    <property type="entry name" value="Amdntrnsf_FN0238"/>
</dbReference>
<dbReference type="Gene3D" id="3.75.10.10">
    <property type="entry name" value="L-arginine/glycine Amidinotransferase, Chain A"/>
    <property type="match status" value="1"/>
</dbReference>
<dbReference type="SUPFAM" id="SSF55909">
    <property type="entry name" value="Pentein"/>
    <property type="match status" value="1"/>
</dbReference>
<dbReference type="Pfam" id="PF19420">
    <property type="entry name" value="DDAH_eukar"/>
    <property type="match status" value="1"/>
</dbReference>